<gene>
    <name evidence="3" type="ORF">IAD01_06115</name>
</gene>
<dbReference type="InterPro" id="IPR010897">
    <property type="entry name" value="Spore_II_P"/>
</dbReference>
<keyword evidence="2" id="KW-0812">Transmembrane</keyword>
<evidence type="ECO:0000313" key="4">
    <source>
        <dbReference type="Proteomes" id="UP000823982"/>
    </source>
</evidence>
<dbReference type="EMBL" id="DVIR01000056">
    <property type="protein sequence ID" value="HIS24960.1"/>
    <property type="molecule type" value="Genomic_DNA"/>
</dbReference>
<comment type="caution">
    <text evidence="3">The sequence shown here is derived from an EMBL/GenBank/DDBJ whole genome shotgun (WGS) entry which is preliminary data.</text>
</comment>
<dbReference type="NCBIfam" id="TIGR02867">
    <property type="entry name" value="spore_II_P"/>
    <property type="match status" value="1"/>
</dbReference>
<reference evidence="3" key="2">
    <citation type="journal article" date="2021" name="PeerJ">
        <title>Extensive microbial diversity within the chicken gut microbiome revealed by metagenomics and culture.</title>
        <authorList>
            <person name="Gilroy R."/>
            <person name="Ravi A."/>
            <person name="Getino M."/>
            <person name="Pursley I."/>
            <person name="Horton D.L."/>
            <person name="Alikhan N.F."/>
            <person name="Baker D."/>
            <person name="Gharbi K."/>
            <person name="Hall N."/>
            <person name="Watson M."/>
            <person name="Adriaenssens E.M."/>
            <person name="Foster-Nyarko E."/>
            <person name="Jarju S."/>
            <person name="Secka A."/>
            <person name="Antonio M."/>
            <person name="Oren A."/>
            <person name="Chaudhuri R.R."/>
            <person name="La Ragione R."/>
            <person name="Hildebrand F."/>
            <person name="Pallen M.J."/>
        </authorList>
    </citation>
    <scope>NUCLEOTIDE SEQUENCE</scope>
    <source>
        <strain evidence="3">CHK157-1446</strain>
    </source>
</reference>
<feature type="region of interest" description="Disordered" evidence="1">
    <location>
        <begin position="69"/>
        <end position="96"/>
    </location>
</feature>
<accession>A0A9D1JIQ4</accession>
<dbReference type="AlphaFoldDB" id="A0A9D1JIQ4"/>
<keyword evidence="2" id="KW-0472">Membrane</keyword>
<protein>
    <submittedName>
        <fullName evidence="3">Stage II sporulation protein P</fullName>
    </submittedName>
</protein>
<sequence length="404" mass="44394">MKDSELHTPQGTGGAPNMRKSLTEFLAGGIFALATFSAVAAAAFFVGADSPYGFFERLTYASAGISVPEDNSAKHDSPDQAAANQTINTSGSGSHSYLSGKLMQITNGLGWGLEEAPQETEEPEDENEPLSEELPYPDELSSDGGQIIRKTYSYEESSTFVNLPDGGMLRNSADKDTDYLLEQAEIEPYLEIELNGEPQVLIMHTHTTECYEPYARDRYDSEFSSRTTELDKTVCAVGEEIAAQLEAAGIGVIHDTTVHDYPKYTGAYDRSSERVEELLSEYPSIKVVLDVHRDAIESDGVRYAPVCEIDGKEAAQVMIICGCMNVPQYRYNLRFATKLQSKLESDYPGFTRPILFAERNYNQELTPASILLEMGSSSNSLEEAMYSGKLLGMSLAELLLSYAK</sequence>
<dbReference type="Proteomes" id="UP000823982">
    <property type="component" value="Unassembled WGS sequence"/>
</dbReference>
<evidence type="ECO:0000256" key="1">
    <source>
        <dbReference type="SAM" id="MobiDB-lite"/>
    </source>
</evidence>
<proteinExistence type="predicted"/>
<feature type="transmembrane region" description="Helical" evidence="2">
    <location>
        <begin position="25"/>
        <end position="48"/>
    </location>
</feature>
<keyword evidence="2" id="KW-1133">Transmembrane helix</keyword>
<dbReference type="SUPFAM" id="SSF53187">
    <property type="entry name" value="Zn-dependent exopeptidases"/>
    <property type="match status" value="1"/>
</dbReference>
<evidence type="ECO:0000256" key="2">
    <source>
        <dbReference type="SAM" id="Phobius"/>
    </source>
</evidence>
<dbReference type="Pfam" id="PF07454">
    <property type="entry name" value="SpoIIP"/>
    <property type="match status" value="1"/>
</dbReference>
<organism evidence="3 4">
    <name type="scientific">Candidatus Faeciplasma gallinarum</name>
    <dbReference type="NCBI Taxonomy" id="2840799"/>
    <lineage>
        <taxon>Bacteria</taxon>
        <taxon>Bacillati</taxon>
        <taxon>Bacillota</taxon>
        <taxon>Clostridia</taxon>
        <taxon>Eubacteriales</taxon>
        <taxon>Oscillospiraceae</taxon>
        <taxon>Oscillospiraceae incertae sedis</taxon>
        <taxon>Candidatus Faeciplasma</taxon>
    </lineage>
</organism>
<feature type="compositionally biased region" description="Acidic residues" evidence="1">
    <location>
        <begin position="116"/>
        <end position="131"/>
    </location>
</feature>
<feature type="region of interest" description="Disordered" evidence="1">
    <location>
        <begin position="115"/>
        <end position="143"/>
    </location>
</feature>
<evidence type="ECO:0000313" key="3">
    <source>
        <dbReference type="EMBL" id="HIS24960.1"/>
    </source>
</evidence>
<name>A0A9D1JIQ4_9FIRM</name>
<reference evidence="3" key="1">
    <citation type="submission" date="2020-10" db="EMBL/GenBank/DDBJ databases">
        <authorList>
            <person name="Gilroy R."/>
        </authorList>
    </citation>
    <scope>NUCLEOTIDE SEQUENCE</scope>
    <source>
        <strain evidence="3">CHK157-1446</strain>
    </source>
</reference>
<feature type="compositionally biased region" description="Polar residues" evidence="1">
    <location>
        <begin position="82"/>
        <end position="96"/>
    </location>
</feature>